<dbReference type="PANTHER" id="PTHR33376">
    <property type="match status" value="1"/>
</dbReference>
<evidence type="ECO:0000256" key="2">
    <source>
        <dbReference type="SAM" id="SignalP"/>
    </source>
</evidence>
<dbReference type="InterPro" id="IPR018389">
    <property type="entry name" value="DctP_fam"/>
</dbReference>
<dbReference type="CDD" id="cd13665">
    <property type="entry name" value="PBP2_TRAP_Dctp3_4"/>
    <property type="match status" value="1"/>
</dbReference>
<dbReference type="Pfam" id="PF03480">
    <property type="entry name" value="DctP"/>
    <property type="match status" value="1"/>
</dbReference>
<comment type="caution">
    <text evidence="3">The sequence shown here is derived from an EMBL/GenBank/DDBJ whole genome shotgun (WGS) entry which is preliminary data.</text>
</comment>
<evidence type="ECO:0000313" key="4">
    <source>
        <dbReference type="Proteomes" id="UP001165652"/>
    </source>
</evidence>
<dbReference type="Proteomes" id="UP001165652">
    <property type="component" value="Unassembled WGS sequence"/>
</dbReference>
<name>A0ABT5J4K9_RHOTP</name>
<reference evidence="3" key="2">
    <citation type="submission" date="2023-02" db="EMBL/GenBank/DDBJ databases">
        <authorList>
            <person name="Rayyan A."/>
            <person name="Meyer T."/>
            <person name="Kyndt J.A."/>
        </authorList>
    </citation>
    <scope>NUCLEOTIDE SEQUENCE</scope>
    <source>
        <strain evidence="3">DSM 9987</strain>
    </source>
</reference>
<feature type="chain" id="PRO_5045289033" evidence="2">
    <location>
        <begin position="25"/>
        <end position="343"/>
    </location>
</feature>
<proteinExistence type="predicted"/>
<organism evidence="3 4">
    <name type="scientific">Rhodoplanes tepidamans</name>
    <name type="common">Rhodoplanes cryptolactis</name>
    <dbReference type="NCBI Taxonomy" id="200616"/>
    <lineage>
        <taxon>Bacteria</taxon>
        <taxon>Pseudomonadati</taxon>
        <taxon>Pseudomonadota</taxon>
        <taxon>Alphaproteobacteria</taxon>
        <taxon>Hyphomicrobiales</taxon>
        <taxon>Nitrobacteraceae</taxon>
        <taxon>Rhodoplanes</taxon>
    </lineage>
</organism>
<dbReference type="RefSeq" id="WP_272775199.1">
    <property type="nucleotide sequence ID" value="NZ_JAQQLI010000001.1"/>
</dbReference>
<keyword evidence="1 2" id="KW-0732">Signal</keyword>
<accession>A0ABT5J4K9</accession>
<sequence>MKTLMLAATAATLAALTFTAPAAAQQPIILKVHSFSSPQAPEAVYQMLPWIEKVNKESNGRLKVEFYPSMQLGGKTSDLIQQLEDGVVDIVMMNPGVAPNRFPVLQGTELPFTNVGTSAGQTPAMLEWVNKWLLKNEFKGIKIIHMHATDAAVLHTRTKKIETAADLKGLKIRVPGRFVGEAMKSLGATPVGLPLSDIYESLQRGQIDGMTINWAIMTPYKLQEVTKFNMETPFYQNAIMSLMSQASYDKLPADLKKVIDDNIGIAYSTEVAKKIDELTVPAKKTIADSGNTLYSLSPEELAKWRAAMAPVYKLWIAEMDKKGLPGQAMFDDLLATTAKYGRK</sequence>
<dbReference type="PANTHER" id="PTHR33376:SF15">
    <property type="entry name" value="BLL6794 PROTEIN"/>
    <property type="match status" value="1"/>
</dbReference>
<keyword evidence="4" id="KW-1185">Reference proteome</keyword>
<dbReference type="EMBL" id="JAQQLI010000001">
    <property type="protein sequence ID" value="MDC7784356.1"/>
    <property type="molecule type" value="Genomic_DNA"/>
</dbReference>
<feature type="signal peptide" evidence="2">
    <location>
        <begin position="1"/>
        <end position="24"/>
    </location>
</feature>
<dbReference type="InterPro" id="IPR038404">
    <property type="entry name" value="TRAP_DctP_sf"/>
</dbReference>
<evidence type="ECO:0000313" key="3">
    <source>
        <dbReference type="EMBL" id="MDC7784356.1"/>
    </source>
</evidence>
<dbReference type="Gene3D" id="3.40.190.170">
    <property type="entry name" value="Bacterial extracellular solute-binding protein, family 7"/>
    <property type="match status" value="1"/>
</dbReference>
<evidence type="ECO:0000256" key="1">
    <source>
        <dbReference type="ARBA" id="ARBA00022729"/>
    </source>
</evidence>
<protein>
    <submittedName>
        <fullName evidence="3">TRAP transporter substrate-binding protein</fullName>
    </submittedName>
</protein>
<gene>
    <name evidence="3" type="ORF">PQJ73_01555</name>
</gene>
<dbReference type="NCBIfam" id="NF037995">
    <property type="entry name" value="TRAP_S1"/>
    <property type="match status" value="1"/>
</dbReference>
<dbReference type="SUPFAM" id="SSF53850">
    <property type="entry name" value="Periplasmic binding protein-like II"/>
    <property type="match status" value="1"/>
</dbReference>
<reference evidence="3" key="1">
    <citation type="journal article" date="2023" name="Microbiol Resour">
        <title>Genome Sequences of Rhodoplanes serenus and Two Thermotolerant Strains, Rhodoplanes tepidamans and 'Rhodoplanes cryptolactis,' Further Refine the Genus.</title>
        <authorList>
            <person name="Rayyan A.A."/>
            <person name="Kyndt J.A."/>
        </authorList>
    </citation>
    <scope>NUCLEOTIDE SEQUENCE</scope>
    <source>
        <strain evidence="3">DSM 9987</strain>
    </source>
</reference>